<dbReference type="InterPro" id="IPR018247">
    <property type="entry name" value="EF_Hand_1_Ca_BS"/>
</dbReference>
<comment type="caution">
    <text evidence="13">The sequence shown here is derived from an EMBL/GenBank/DDBJ whole genome shotgun (WGS) entry which is preliminary data.</text>
</comment>
<dbReference type="PROSITE" id="PS00018">
    <property type="entry name" value="EF_HAND_1"/>
    <property type="match status" value="4"/>
</dbReference>
<dbReference type="PROSITE" id="PS50222">
    <property type="entry name" value="EF_HAND_2"/>
    <property type="match status" value="5"/>
</dbReference>
<evidence type="ECO:0000256" key="8">
    <source>
        <dbReference type="ARBA" id="ARBA00024334"/>
    </source>
</evidence>
<organism evidence="13 14">
    <name type="scientific">Tribonema minus</name>
    <dbReference type="NCBI Taxonomy" id="303371"/>
    <lineage>
        <taxon>Eukaryota</taxon>
        <taxon>Sar</taxon>
        <taxon>Stramenopiles</taxon>
        <taxon>Ochrophyta</taxon>
        <taxon>PX clade</taxon>
        <taxon>Xanthophyceae</taxon>
        <taxon>Tribonematales</taxon>
        <taxon>Tribonemataceae</taxon>
        <taxon>Tribonema</taxon>
    </lineage>
</organism>
<dbReference type="PANTHER" id="PTHR24349">
    <property type="entry name" value="SERINE/THREONINE-PROTEIN KINASE"/>
    <property type="match status" value="1"/>
</dbReference>
<evidence type="ECO:0000256" key="6">
    <source>
        <dbReference type="ARBA" id="ARBA00022837"/>
    </source>
</evidence>
<dbReference type="CDD" id="cd00051">
    <property type="entry name" value="EFh"/>
    <property type="match status" value="3"/>
</dbReference>
<evidence type="ECO:0000256" key="3">
    <source>
        <dbReference type="ARBA" id="ARBA00022679"/>
    </source>
</evidence>
<dbReference type="Gene3D" id="1.10.510.10">
    <property type="entry name" value="Transferase(Phosphotransferase) domain 1"/>
    <property type="match status" value="2"/>
</dbReference>
<name>A0A835ZF12_9STRA</name>
<dbReference type="InterPro" id="IPR011992">
    <property type="entry name" value="EF-hand-dom_pair"/>
</dbReference>
<dbReference type="Pfam" id="PF13833">
    <property type="entry name" value="EF-hand_8"/>
    <property type="match status" value="1"/>
</dbReference>
<keyword evidence="6" id="KW-0106">Calcium</keyword>
<dbReference type="EMBL" id="JAFCMP010000083">
    <property type="protein sequence ID" value="KAG5187758.1"/>
    <property type="molecule type" value="Genomic_DNA"/>
</dbReference>
<dbReference type="GO" id="GO:0005524">
    <property type="term" value="F:ATP binding"/>
    <property type="evidence" value="ECO:0007669"/>
    <property type="project" value="UniProtKB-UniRule"/>
</dbReference>
<feature type="compositionally biased region" description="Gly residues" evidence="10">
    <location>
        <begin position="1270"/>
        <end position="1286"/>
    </location>
</feature>
<dbReference type="SMART" id="SM00220">
    <property type="entry name" value="S_TKc"/>
    <property type="match status" value="2"/>
</dbReference>
<feature type="binding site" evidence="9">
    <location>
        <position position="1363"/>
    </location>
    <ligand>
        <name>ATP</name>
        <dbReference type="ChEBI" id="CHEBI:30616"/>
    </ligand>
</feature>
<dbReference type="Gene3D" id="1.10.238.10">
    <property type="entry name" value="EF-hand"/>
    <property type="match status" value="3"/>
</dbReference>
<dbReference type="SMART" id="SM00054">
    <property type="entry name" value="EFh"/>
    <property type="match status" value="8"/>
</dbReference>
<reference evidence="13" key="1">
    <citation type="submission" date="2021-02" db="EMBL/GenBank/DDBJ databases">
        <title>First Annotated Genome of the Yellow-green Alga Tribonema minus.</title>
        <authorList>
            <person name="Mahan K.M."/>
        </authorList>
    </citation>
    <scope>NUCLEOTIDE SEQUENCE</scope>
    <source>
        <strain evidence="13">UTEX B ZZ1240</strain>
    </source>
</reference>
<feature type="region of interest" description="Disordered" evidence="10">
    <location>
        <begin position="2043"/>
        <end position="2070"/>
    </location>
</feature>
<protein>
    <submittedName>
        <fullName evidence="13">Uncharacterized protein</fullName>
    </submittedName>
</protein>
<evidence type="ECO:0000313" key="13">
    <source>
        <dbReference type="EMBL" id="KAG5187758.1"/>
    </source>
</evidence>
<evidence type="ECO:0000313" key="14">
    <source>
        <dbReference type="Proteomes" id="UP000664859"/>
    </source>
</evidence>
<feature type="domain" description="EF-hand" evidence="12">
    <location>
        <begin position="854"/>
        <end position="889"/>
    </location>
</feature>
<keyword evidence="4 9" id="KW-0547">Nucleotide-binding</keyword>
<dbReference type="InterPro" id="IPR017441">
    <property type="entry name" value="Protein_kinase_ATP_BS"/>
</dbReference>
<feature type="compositionally biased region" description="Low complexity" evidence="10">
    <location>
        <begin position="2049"/>
        <end position="2070"/>
    </location>
</feature>
<feature type="domain" description="EF-hand" evidence="12">
    <location>
        <begin position="1661"/>
        <end position="1696"/>
    </location>
</feature>
<dbReference type="PROSITE" id="PS50011">
    <property type="entry name" value="PROTEIN_KINASE_DOM"/>
    <property type="match status" value="2"/>
</dbReference>
<dbReference type="OrthoDB" id="74764at2759"/>
<dbReference type="Pfam" id="PF13202">
    <property type="entry name" value="EF-hand_5"/>
    <property type="match status" value="1"/>
</dbReference>
<dbReference type="PROSITE" id="PS00107">
    <property type="entry name" value="PROTEIN_KINASE_ATP"/>
    <property type="match status" value="1"/>
</dbReference>
<dbReference type="InterPro" id="IPR000719">
    <property type="entry name" value="Prot_kinase_dom"/>
</dbReference>
<keyword evidence="5" id="KW-0418">Kinase</keyword>
<gene>
    <name evidence="13" type="ORF">JKP88DRAFT_267783</name>
</gene>
<feature type="region of interest" description="Disordered" evidence="10">
    <location>
        <begin position="1270"/>
        <end position="1298"/>
    </location>
</feature>
<feature type="region of interest" description="Disordered" evidence="10">
    <location>
        <begin position="304"/>
        <end position="340"/>
    </location>
</feature>
<feature type="domain" description="EF-hand" evidence="12">
    <location>
        <begin position="756"/>
        <end position="791"/>
    </location>
</feature>
<dbReference type="Pfam" id="PF13499">
    <property type="entry name" value="EF-hand_7"/>
    <property type="match status" value="1"/>
</dbReference>
<proteinExistence type="inferred from homology"/>
<dbReference type="InterPro" id="IPR002048">
    <property type="entry name" value="EF_hand_dom"/>
</dbReference>
<dbReference type="InterPro" id="IPR011009">
    <property type="entry name" value="Kinase-like_dom_sf"/>
</dbReference>
<accession>A0A835ZF12</accession>
<sequence>MQNHSHCHASMHVNASLQGALPVEVRGTAQGLFSVMTAVGNLAPLLIGSLASTYPLQRVVHVRRQRAAVLCARRERARRRAGAAAAAAADAAAAIVRLQTGRLCRLGEQLTVAAGLTARRSSAAAAVRPRRAARSTDGDASAAQPPPLAALLKVHRNGMSRCRRGAAARAAGLRIDGAGGAIAKREQRQLKMVYCMAICEEDAAAATLRRCCCCCAAAAHACRGPALPDTPCARAPWLLLGEAPKLAEGQQAQVLHAPPVANWHKRSCGAPDVRCCCSCAELGRRLLLCTALWHVMAQLQHQEADTKKAAPAADHTISDLSSRRETNGGGAHSPMRAPADGAIKTPAVGIGADATAHAAGGGASGEERIRELVKAGLTEEQARRHVEALGVKGGALKGDSATRAALFGSQEDKESLRRNQTLLQNLVHEEHRRAIQEVYELAGGKQLGSPVQHDMQSFQVEDKCEGGFGKVQIVTRKATGKDFALKTVELDRVRDKKSFDFFMKEVDIMKNLDHPNIVRLQEVFHTPDYLFLVMDLCTGGNLLQSYKFKTERAAADIVRNIVNAIRYCHDRGIAHRDLKLDNIVYEHNGPDAEVKLVDFGLSCHYTEAQLEHDVVGTWIYMAPEVIGGSHFPTACDMWSIGVIAYLLLCGYPPFSGETRDKLKWQIRHGTYKFHDSAWRHITPLAKSFITRLLVRNPQERMTAAEAQHHPWISTCAKELADAPLSAEVAANILKFQNAKLLKKLALKTVARAMEDDQVRELEREFAKADSQNAGVITMADLKVLLKRALGDGSSGIDPSSLKMTRGNGRQSVLFRRGSIAPEKLQDIFDAVDVDGSGAVSLNGFIAACMSRRKLDEQRLKLAFDRLDYDQNGTISVDDLELTVGTNASADELKLTVGTNASADELKVSKRCGTGAGLKVSTAIVNFPQLQHQSIFYPESSWSAPTAWDELKNAIAEFDSNGDGVIDFKEFCAAMRNVEDIGMLDLAMTNRRSFTETVRRMSAMEKVAIVQRGSDELRGVRMAEALVEVTEPSEGDMAANLADLSLADHYQDPTTDSATHNREARQRASVLMSAETLKHQGTLPLKDKRSATAALRRRRLLLLLRRKMGGGAAARSSMRAAAPRVACVLCAAAAAHEWGSGGRDDPATATARSDEITLTRISAEPHGSAEGAAHRPQRALQEQRQRAHSRAAAAPPPPSPPQRRHAPMGTCSSRPSRAPHSPPAKPPDDPSSRAHGAKAALNADAEGARGAAAAAGGGDGGAAAAAAAAGRGEGGGVQQPGGAGRGGEAASQHGEDGSEAELRRLLLVDERRRQSMLQNLVHEEYCRTITEAYDLSGGKKLGAGCFGKVQVITHRASGERYALKMVELSRVRDKKSFDNIMKEVEVMKNLVQFAPLSRVRDEKSFDNIMKEVEVMKNLDHPNIVRLQEVYQTPSYLFLVMDLCTGGNLMQSYKFHSEDAAADIVKSVINAIRYCHDRSIAHRDLKLDNIVREHRGVDAEIKLVDFGLSCHFSESELQHDVVGTWIYMAPEVIGGSHYPTACDMWSIGVIAYLLLCGYPPFLGSTREELTWQIRHGTYQFHEKAWRHISPLAKNFIKRLLVRNPRERMTAAEAQHHPWISSATRNKEPHELPQEVAANIVKFREENLLKKLALKAVARALEPEHVRELETQFCKADTSESGVISLSELRDVLQRSMPGWDRHIAAGSSAHGGGSAGSLSHPSLSPTASLRLTTTGGAMRRGFSSPMPIGGSAAVGGAGGVVVGNTQEEEAAQAIFDGVVMDGSRTLSFNDFMAASMSRRMLDDRSLRLAFDRLDYDHSGAISVDDLELTVGAGADEVTLKAAIKEWDTDGDGAINFQEFCAAMRQKEDVGILDLATMRNRKLARRKLPTGEALQQLTVNASISEQSYEIGTGVNLSETTVGGSSGTSRANETGPVVVASLDSASTASVEAADDLAEFPVTELQDRAKAHAEALRASLLLSVSALASRSSAQQGAQAGGTGAVAAAHRASLGWSQPRSQALDTTSIEVVEGKGSAALFALPPLSTPAHHAGHSSATAAAAAQHGVSAQHRLEQ</sequence>
<dbReference type="SUPFAM" id="SSF56112">
    <property type="entry name" value="Protein kinase-like (PK-like)"/>
    <property type="match status" value="2"/>
</dbReference>
<feature type="domain" description="Protein kinase" evidence="11">
    <location>
        <begin position="1334"/>
        <end position="1617"/>
    </location>
</feature>
<evidence type="ECO:0000259" key="12">
    <source>
        <dbReference type="PROSITE" id="PS50222"/>
    </source>
</evidence>
<evidence type="ECO:0000256" key="7">
    <source>
        <dbReference type="ARBA" id="ARBA00022840"/>
    </source>
</evidence>
<feature type="domain" description="EF-hand" evidence="12">
    <location>
        <begin position="945"/>
        <end position="980"/>
    </location>
</feature>
<evidence type="ECO:0000256" key="9">
    <source>
        <dbReference type="PROSITE-ProRule" id="PRU10141"/>
    </source>
</evidence>
<feature type="region of interest" description="Disordered" evidence="10">
    <location>
        <begin position="1157"/>
        <end position="1243"/>
    </location>
</feature>
<dbReference type="CDD" id="cd05117">
    <property type="entry name" value="STKc_CAMK"/>
    <property type="match status" value="2"/>
</dbReference>
<evidence type="ECO:0000256" key="1">
    <source>
        <dbReference type="ARBA" id="ARBA00001946"/>
    </source>
</evidence>
<dbReference type="GO" id="GO:0005509">
    <property type="term" value="F:calcium ion binding"/>
    <property type="evidence" value="ECO:0007669"/>
    <property type="project" value="InterPro"/>
</dbReference>
<keyword evidence="2" id="KW-0723">Serine/threonine-protein kinase</keyword>
<keyword evidence="14" id="KW-1185">Reference proteome</keyword>
<dbReference type="InterPro" id="IPR050205">
    <property type="entry name" value="CDPK_Ser/Thr_kinases"/>
</dbReference>
<dbReference type="Pfam" id="PF00036">
    <property type="entry name" value="EF-hand_1"/>
    <property type="match status" value="1"/>
</dbReference>
<evidence type="ECO:0000256" key="4">
    <source>
        <dbReference type="ARBA" id="ARBA00022741"/>
    </source>
</evidence>
<comment type="similarity">
    <text evidence="8">Belongs to the protein kinase superfamily. Ser/Thr protein kinase family. CDPK subfamily.</text>
</comment>
<dbReference type="Proteomes" id="UP000664859">
    <property type="component" value="Unassembled WGS sequence"/>
</dbReference>
<dbReference type="GO" id="GO:0004674">
    <property type="term" value="F:protein serine/threonine kinase activity"/>
    <property type="evidence" value="ECO:0007669"/>
    <property type="project" value="UniProtKB-KW"/>
</dbReference>
<evidence type="ECO:0000259" key="11">
    <source>
        <dbReference type="PROSITE" id="PS50011"/>
    </source>
</evidence>
<dbReference type="PROSITE" id="PS00108">
    <property type="entry name" value="PROTEIN_KINASE_ST"/>
    <property type="match status" value="1"/>
</dbReference>
<feature type="domain" description="EF-hand" evidence="12">
    <location>
        <begin position="1832"/>
        <end position="1867"/>
    </location>
</feature>
<evidence type="ECO:0000256" key="5">
    <source>
        <dbReference type="ARBA" id="ARBA00022777"/>
    </source>
</evidence>
<feature type="region of interest" description="Disordered" evidence="10">
    <location>
        <begin position="1701"/>
        <end position="1727"/>
    </location>
</feature>
<dbReference type="SUPFAM" id="SSF47473">
    <property type="entry name" value="EF-hand"/>
    <property type="match status" value="2"/>
</dbReference>
<dbReference type="InterPro" id="IPR008271">
    <property type="entry name" value="Ser/Thr_kinase_AS"/>
</dbReference>
<comment type="cofactor">
    <cofactor evidence="1">
        <name>Mg(2+)</name>
        <dbReference type="ChEBI" id="CHEBI:18420"/>
    </cofactor>
</comment>
<dbReference type="Pfam" id="PF00069">
    <property type="entry name" value="Pkinase"/>
    <property type="match status" value="2"/>
</dbReference>
<evidence type="ECO:0000256" key="10">
    <source>
        <dbReference type="SAM" id="MobiDB-lite"/>
    </source>
</evidence>
<keyword evidence="3" id="KW-0808">Transferase</keyword>
<feature type="domain" description="Protein kinase" evidence="11">
    <location>
        <begin position="457"/>
        <end position="712"/>
    </location>
</feature>
<evidence type="ECO:0000256" key="2">
    <source>
        <dbReference type="ARBA" id="ARBA00022527"/>
    </source>
</evidence>
<feature type="compositionally biased region" description="Low complexity" evidence="10">
    <location>
        <begin position="1714"/>
        <end position="1723"/>
    </location>
</feature>
<dbReference type="FunFam" id="1.10.510.10:FF:000571">
    <property type="entry name" value="Maternal embryonic leucine zipper kinase"/>
    <property type="match status" value="2"/>
</dbReference>
<dbReference type="Gene3D" id="3.30.200.20">
    <property type="entry name" value="Phosphorylase Kinase, domain 1"/>
    <property type="match status" value="3"/>
</dbReference>
<keyword evidence="7 9" id="KW-0067">ATP-binding</keyword>